<keyword evidence="13" id="KW-0969">Cilium</keyword>
<dbReference type="Pfam" id="PF00460">
    <property type="entry name" value="Flg_bb_rod"/>
    <property type="match status" value="1"/>
</dbReference>
<comment type="caution">
    <text evidence="13">The sequence shown here is derived from an EMBL/GenBank/DDBJ whole genome shotgun (WGS) entry which is preliminary data.</text>
</comment>
<name>G9X9U2_9FIRM</name>
<evidence type="ECO:0000256" key="3">
    <source>
        <dbReference type="ARBA" id="ARBA00009677"/>
    </source>
</evidence>
<feature type="coiled-coil region" evidence="8">
    <location>
        <begin position="153"/>
        <end position="194"/>
    </location>
</feature>
<dbReference type="PANTHER" id="PTHR30033:SF1">
    <property type="entry name" value="FLAGELLAR HOOK-ASSOCIATED PROTEIN 1"/>
    <property type="match status" value="1"/>
</dbReference>
<evidence type="ECO:0000256" key="8">
    <source>
        <dbReference type="SAM" id="Coils"/>
    </source>
</evidence>
<dbReference type="PRINTS" id="PR01005">
    <property type="entry name" value="FLGHOOKAP1"/>
</dbReference>
<keyword evidence="13" id="KW-0282">Flagellum</keyword>
<evidence type="ECO:0000313" key="15">
    <source>
        <dbReference type="Proteomes" id="UP000006437"/>
    </source>
</evidence>
<accession>G9X9U2</accession>
<dbReference type="GO" id="GO:0044780">
    <property type="term" value="P:bacterial-type flagellum assembly"/>
    <property type="evidence" value="ECO:0007669"/>
    <property type="project" value="InterPro"/>
</dbReference>
<evidence type="ECO:0000256" key="4">
    <source>
        <dbReference type="ARBA" id="ARBA00016244"/>
    </source>
</evidence>
<proteinExistence type="inferred from homology"/>
<evidence type="ECO:0000259" key="10">
    <source>
        <dbReference type="Pfam" id="PF06429"/>
    </source>
</evidence>
<evidence type="ECO:0000313" key="12">
    <source>
        <dbReference type="EMBL" id="EHL13212.1"/>
    </source>
</evidence>
<dbReference type="GO" id="GO:0005576">
    <property type="term" value="C:extracellular region"/>
    <property type="evidence" value="ECO:0007669"/>
    <property type="project" value="UniProtKB-SubCell"/>
</dbReference>
<dbReference type="HOGENOM" id="CLU_012762_1_1_9"/>
<dbReference type="Proteomes" id="UP000006437">
    <property type="component" value="Unassembled WGS sequence"/>
</dbReference>
<keyword evidence="5 7" id="KW-0964">Secreted</keyword>
<evidence type="ECO:0000313" key="13">
    <source>
        <dbReference type="EMBL" id="EHL20188.1"/>
    </source>
</evidence>
<feature type="domain" description="Flagellar basal-body/hook protein C-terminal" evidence="10">
    <location>
        <begin position="475"/>
        <end position="515"/>
    </location>
</feature>
<evidence type="ECO:0000259" key="11">
    <source>
        <dbReference type="Pfam" id="PF22638"/>
    </source>
</evidence>
<dbReference type="AlphaFoldDB" id="G9X9U2"/>
<dbReference type="InterPro" id="IPR002371">
    <property type="entry name" value="FlgK"/>
</dbReference>
<dbReference type="Pfam" id="PF22638">
    <property type="entry name" value="FlgK_D1"/>
    <property type="match status" value="1"/>
</dbReference>
<evidence type="ECO:0000259" key="9">
    <source>
        <dbReference type="Pfam" id="PF00460"/>
    </source>
</evidence>
<dbReference type="Pfam" id="PF06429">
    <property type="entry name" value="Flg_bbr_C"/>
    <property type="match status" value="1"/>
</dbReference>
<dbReference type="PANTHER" id="PTHR30033">
    <property type="entry name" value="FLAGELLAR HOOK-ASSOCIATED PROTEIN 1"/>
    <property type="match status" value="1"/>
</dbReference>
<organism evidence="13 14">
    <name type="scientific">Peptoanaerobacter stomatis</name>
    <dbReference type="NCBI Taxonomy" id="796937"/>
    <lineage>
        <taxon>Bacteria</taxon>
        <taxon>Bacillati</taxon>
        <taxon>Bacillota</taxon>
        <taxon>Clostridia</taxon>
        <taxon>Peptostreptococcales</taxon>
        <taxon>Filifactoraceae</taxon>
        <taxon>Peptoanaerobacter</taxon>
    </lineage>
</organism>
<dbReference type="SUPFAM" id="SSF64518">
    <property type="entry name" value="Phase 1 flagellin"/>
    <property type="match status" value="1"/>
</dbReference>
<feature type="domain" description="Flagellar hook-associated protein FlgK helical" evidence="11">
    <location>
        <begin position="96"/>
        <end position="363"/>
    </location>
</feature>
<protein>
    <recommendedName>
        <fullName evidence="4 7">Flagellar hook-associated protein 1</fullName>
        <shortName evidence="7">HAP1</shortName>
    </recommendedName>
</protein>
<comment type="subcellular location">
    <subcellularLocation>
        <location evidence="1 7">Bacterial flagellum</location>
    </subcellularLocation>
    <subcellularLocation>
        <location evidence="2 7">Secreted</location>
    </subcellularLocation>
</comment>
<dbReference type="InterPro" id="IPR053927">
    <property type="entry name" value="FlgK_helical"/>
</dbReference>
<keyword evidence="6 7" id="KW-0975">Bacterial flagellum</keyword>
<reference evidence="13 14" key="2">
    <citation type="submission" date="2011-08" db="EMBL/GenBank/DDBJ databases">
        <title>The Genome Sequence of Eubacteriaceae bacterium CM5.</title>
        <authorList>
            <consortium name="The Broad Institute Genome Sequencing Platform"/>
            <person name="Earl A."/>
            <person name="Ward D."/>
            <person name="Feldgarden M."/>
            <person name="Gevers D."/>
            <person name="Sizova M."/>
            <person name="Hazen A."/>
            <person name="Epstein S."/>
            <person name="Young S.K."/>
            <person name="Zeng Q."/>
            <person name="Gargeya S."/>
            <person name="Fitzgerald M."/>
            <person name="Haas B."/>
            <person name="Abouelleil A."/>
            <person name="Alvarado L."/>
            <person name="Arachchi H.M."/>
            <person name="Berlin A."/>
            <person name="Brown A."/>
            <person name="Chapman S.B."/>
            <person name="Chen Z."/>
            <person name="Dunbar C."/>
            <person name="Freedman E."/>
            <person name="Gearin G."/>
            <person name="Gellesch M."/>
            <person name="Goldberg J."/>
            <person name="Griggs A."/>
            <person name="Gujja S."/>
            <person name="Heiman D."/>
            <person name="Howarth C."/>
            <person name="Larson L."/>
            <person name="Lui A."/>
            <person name="MacDonald P.J.P."/>
            <person name="Montmayeur A."/>
            <person name="Murphy C."/>
            <person name="Neiman D."/>
            <person name="Pearson M."/>
            <person name="Priest M."/>
            <person name="Roberts A."/>
            <person name="Saif S."/>
            <person name="Shea T."/>
            <person name="Shenoy N."/>
            <person name="Sisk P."/>
            <person name="Stolte C."/>
            <person name="Sykes S."/>
            <person name="Wortman J."/>
            <person name="Nusbaum C."/>
            <person name="Birren B."/>
        </authorList>
    </citation>
    <scope>NUCLEOTIDE SEQUENCE [LARGE SCALE GENOMIC DNA]</scope>
    <source>
        <strain evidence="13 14">CM5</strain>
    </source>
</reference>
<accession>G9X289</accession>
<feature type="domain" description="Flagellar basal body rod protein N-terminal" evidence="9">
    <location>
        <begin position="10"/>
        <end position="38"/>
    </location>
</feature>
<gene>
    <name evidence="7" type="primary">flgK</name>
    <name evidence="13" type="ORF">HMPREF9628_00033</name>
    <name evidence="12" type="ORF">HMPREF9629_00512</name>
</gene>
<evidence type="ECO:0000313" key="14">
    <source>
        <dbReference type="Proteomes" id="UP000003379"/>
    </source>
</evidence>
<dbReference type="NCBIfam" id="TIGR02492">
    <property type="entry name" value="flgK_ends"/>
    <property type="match status" value="1"/>
</dbReference>
<dbReference type="PATRIC" id="fig|796937.3.peg.1736"/>
<evidence type="ECO:0000256" key="6">
    <source>
        <dbReference type="ARBA" id="ARBA00023143"/>
    </source>
</evidence>
<evidence type="ECO:0000256" key="7">
    <source>
        <dbReference type="RuleBase" id="RU362065"/>
    </source>
</evidence>
<dbReference type="Proteomes" id="UP000003379">
    <property type="component" value="Unassembled WGS sequence"/>
</dbReference>
<dbReference type="GO" id="GO:0009424">
    <property type="term" value="C:bacterial-type flagellum hook"/>
    <property type="evidence" value="ECO:0007669"/>
    <property type="project" value="UniProtKB-UniRule"/>
</dbReference>
<dbReference type="InterPro" id="IPR001444">
    <property type="entry name" value="Flag_bb_rod_N"/>
</dbReference>
<evidence type="ECO:0000256" key="2">
    <source>
        <dbReference type="ARBA" id="ARBA00004613"/>
    </source>
</evidence>
<dbReference type="RefSeq" id="WP_009524749.1">
    <property type="nucleotide sequence ID" value="NZ_JBQMYE010000046.1"/>
</dbReference>
<keyword evidence="8" id="KW-0175">Coiled coil</keyword>
<dbReference type="EMBL" id="AFZG01000001">
    <property type="protein sequence ID" value="EHL20188.1"/>
    <property type="molecule type" value="Genomic_DNA"/>
</dbReference>
<evidence type="ECO:0000256" key="1">
    <source>
        <dbReference type="ARBA" id="ARBA00004365"/>
    </source>
</evidence>
<sequence>MRSTFSGFGTAISGLFAAQRALDVIGHNIANENTPGYTRQRATQVTSNPTKVDNGKWLGTGVTMQHIQQIRDELLDIKYRSEMTKKGYWSEKNISLKQVEDIFGEPNGEGLTKALNNLFKSIDDVIKHSDDPTAKANFVQTALTFTRYVNRAIQNFERLISDTDEEINSLVTQINTKTRQIAALNKSILEAESEGGKANDLRDKRNILLDELSEMANIRVNKTVFTNKAGEKIEKIQLEMDGTLLVDHDKSVDIKTTSNQHHPLYETSQKNNIPPSEDLKNVKITQLTWPDHRKLDMNTVGGRLGSLLQQRDSFGDPSMGNSIKGVPYYVRALNEFVKSFAAEANRIHKQGVDANGDKGLDLFTVSGTSDQIDARNITVNHDIVNAINKLAIGSNSSESNTKNFQDLFDIRNGELRLTIKQNVNGKFKTLDLGKGNPEDIIKSMITSVLGVDAKEAKDTYSSQTTLALQADMNRMSVSGVSENEELTNMVKYQHAYNASARMITTIDEMIDVIINRMGRVGL</sequence>
<dbReference type="STRING" id="796937.HMPREF9630_01129"/>
<keyword evidence="13" id="KW-0966">Cell projection</keyword>
<dbReference type="InterPro" id="IPR010930">
    <property type="entry name" value="Flg_bb/hook_C_dom"/>
</dbReference>
<evidence type="ECO:0000256" key="5">
    <source>
        <dbReference type="ARBA" id="ARBA00022525"/>
    </source>
</evidence>
<reference evidence="12 15" key="1">
    <citation type="submission" date="2011-08" db="EMBL/GenBank/DDBJ databases">
        <title>The Genome Sequence of Eubacteriaceae bacterium ACC19a.</title>
        <authorList>
            <consortium name="The Broad Institute Genome Sequencing Platform"/>
            <person name="Earl A."/>
            <person name="Ward D."/>
            <person name="Feldgarden M."/>
            <person name="Gevers D."/>
            <person name="Sizova M."/>
            <person name="Hazen A."/>
            <person name="Epstein S."/>
            <person name="Young S.K."/>
            <person name="Zeng Q."/>
            <person name="Gargeya S."/>
            <person name="Fitzgerald M."/>
            <person name="Haas B."/>
            <person name="Abouelleil A."/>
            <person name="Alvarado L."/>
            <person name="Arachchi H.M."/>
            <person name="Berlin A."/>
            <person name="Brown A."/>
            <person name="Chapman S.B."/>
            <person name="Chen Z."/>
            <person name="Dunbar C."/>
            <person name="Freedman E."/>
            <person name="Gearin G."/>
            <person name="Gellesch M."/>
            <person name="Goldberg J."/>
            <person name="Griggs A."/>
            <person name="Gujja S."/>
            <person name="Heiman D."/>
            <person name="Howarth C."/>
            <person name="Larson L."/>
            <person name="Lui A."/>
            <person name="MacDonald P.J.P."/>
            <person name="Montmayeur A."/>
            <person name="Murphy C."/>
            <person name="Neiman D."/>
            <person name="Pearson M."/>
            <person name="Priest M."/>
            <person name="Roberts A."/>
            <person name="Saif S."/>
            <person name="Shea T."/>
            <person name="Shenoy N."/>
            <person name="Sisk P."/>
            <person name="Stolte C."/>
            <person name="Sykes S."/>
            <person name="Wortman J."/>
            <person name="Nusbaum C."/>
            <person name="Birren B."/>
        </authorList>
    </citation>
    <scope>NUCLEOTIDE SEQUENCE [LARGE SCALE GENOMIC DNA]</scope>
    <source>
        <strain evidence="12 15">ACC19a</strain>
    </source>
</reference>
<comment type="similarity">
    <text evidence="3 7">Belongs to the flagella basal body rod proteins family.</text>
</comment>
<dbReference type="GO" id="GO:0005198">
    <property type="term" value="F:structural molecule activity"/>
    <property type="evidence" value="ECO:0007669"/>
    <property type="project" value="UniProtKB-UniRule"/>
</dbReference>
<dbReference type="EMBL" id="AFZE01000045">
    <property type="protein sequence ID" value="EHL13212.1"/>
    <property type="molecule type" value="Genomic_DNA"/>
</dbReference>